<name>A0ABX0AVF0_9GAMM</name>
<dbReference type="Gene3D" id="3.40.50.2000">
    <property type="entry name" value="Glycogen Phosphorylase B"/>
    <property type="match status" value="2"/>
</dbReference>
<keyword evidence="3" id="KW-1185">Reference proteome</keyword>
<feature type="domain" description="Glycosyl transferase family 1" evidence="1">
    <location>
        <begin position="210"/>
        <end position="359"/>
    </location>
</feature>
<comment type="caution">
    <text evidence="2">The sequence shown here is derived from an EMBL/GenBank/DDBJ whole genome shotgun (WGS) entry which is preliminary data.</text>
</comment>
<dbReference type="SUPFAM" id="SSF53756">
    <property type="entry name" value="UDP-Glycosyltransferase/glycogen phosphorylase"/>
    <property type="match status" value="1"/>
</dbReference>
<accession>A0ABX0AVF0</accession>
<sequence length="374" mass="43675">MKSMKYFIFPSVFYGGHEMMTIKIIIKIVETYDINIVSYVHIKNTKLINELRKNGLSYELFNIKYSKFGTISHFFKLKDAITIISLLNKIKKRNASIILVQGSIELGANFIFWGAILKSNIKSYIPFAHSAKRLGLKYYFFREAINKVYYRLCRSYITISECFKKQINSYNSNAQIDVFKNFLEKDRKEVLELYNKETKNTYSDKQIINFYVVGRIVFSHKGQDIVLEAFSNYIQENNSVIDMHLHYVGDGPDFEDLIKLSQRNPVLQKKVHFHGWCEKWWELKTQPDLLIIPSLFEGVPLVMLEAINKKIPIIASAVDGMLDYLSEKSLFIPNNSHQICSLMLKFTNEASFRTKCVDYKVKDVSPLDKLEVFF</sequence>
<dbReference type="Pfam" id="PF00534">
    <property type="entry name" value="Glycos_transf_1"/>
    <property type="match status" value="1"/>
</dbReference>
<dbReference type="Proteomes" id="UP000466619">
    <property type="component" value="Unassembled WGS sequence"/>
</dbReference>
<dbReference type="EMBL" id="WSFC01000035">
    <property type="protein sequence ID" value="NDL04574.1"/>
    <property type="molecule type" value="Genomic_DNA"/>
</dbReference>
<proteinExistence type="predicted"/>
<dbReference type="InterPro" id="IPR001296">
    <property type="entry name" value="Glyco_trans_1"/>
</dbReference>
<reference evidence="2 3" key="1">
    <citation type="submission" date="2019-12" db="EMBL/GenBank/DDBJ databases">
        <title>Engineering Photorhabdus to improve their lethality against agricultural pests.</title>
        <authorList>
            <person name="Machado R.A.R."/>
        </authorList>
    </citation>
    <scope>NUCLEOTIDE SEQUENCE [LARGE SCALE GENOMIC DNA]</scope>
    <source>
        <strain evidence="2 3">M-CN4</strain>
    </source>
</reference>
<protein>
    <submittedName>
        <fullName evidence="2">Glycosyltransferase</fullName>
    </submittedName>
</protein>
<evidence type="ECO:0000313" key="3">
    <source>
        <dbReference type="Proteomes" id="UP000466619"/>
    </source>
</evidence>
<evidence type="ECO:0000313" key="2">
    <source>
        <dbReference type="EMBL" id="NDL04574.1"/>
    </source>
</evidence>
<gene>
    <name evidence="2" type="ORF">GPY48_15540</name>
</gene>
<dbReference type="PANTHER" id="PTHR12526">
    <property type="entry name" value="GLYCOSYLTRANSFERASE"/>
    <property type="match status" value="1"/>
</dbReference>
<dbReference type="RefSeq" id="WP_162120574.1">
    <property type="nucleotide sequence ID" value="NZ_CAWPJS010000035.1"/>
</dbReference>
<organism evidence="2 3">
    <name type="scientific">Photorhabdus bodei</name>
    <dbReference type="NCBI Taxonomy" id="2029681"/>
    <lineage>
        <taxon>Bacteria</taxon>
        <taxon>Pseudomonadati</taxon>
        <taxon>Pseudomonadota</taxon>
        <taxon>Gammaproteobacteria</taxon>
        <taxon>Enterobacterales</taxon>
        <taxon>Morganellaceae</taxon>
        <taxon>Photorhabdus</taxon>
    </lineage>
</organism>
<evidence type="ECO:0000259" key="1">
    <source>
        <dbReference type="Pfam" id="PF00534"/>
    </source>
</evidence>